<gene>
    <name evidence="3" type="ORF">E3O46_14090</name>
</gene>
<dbReference type="SUPFAM" id="SSF46785">
    <property type="entry name" value="Winged helix' DNA-binding domain"/>
    <property type="match status" value="1"/>
</dbReference>
<organism evidence="3 4">
    <name type="scientific">Cryobacterium glucosi</name>
    <dbReference type="NCBI Taxonomy" id="1259175"/>
    <lineage>
        <taxon>Bacteria</taxon>
        <taxon>Bacillati</taxon>
        <taxon>Actinomycetota</taxon>
        <taxon>Actinomycetes</taxon>
        <taxon>Micrococcales</taxon>
        <taxon>Microbacteriaceae</taxon>
        <taxon>Cryobacterium</taxon>
    </lineage>
</organism>
<feature type="region of interest" description="Disordered" evidence="1">
    <location>
        <begin position="1"/>
        <end position="23"/>
    </location>
</feature>
<dbReference type="Pfam" id="PF12802">
    <property type="entry name" value="MarR_2"/>
    <property type="match status" value="1"/>
</dbReference>
<dbReference type="PANTHER" id="PTHR33164">
    <property type="entry name" value="TRANSCRIPTIONAL REGULATOR, MARR FAMILY"/>
    <property type="match status" value="1"/>
</dbReference>
<keyword evidence="4" id="KW-1185">Reference proteome</keyword>
<reference evidence="3 4" key="1">
    <citation type="submission" date="2019-03" db="EMBL/GenBank/DDBJ databases">
        <title>Genomics of glacier-inhabiting Cryobacterium strains.</title>
        <authorList>
            <person name="Liu Q."/>
            <person name="Xin Y.-H."/>
        </authorList>
    </citation>
    <scope>NUCLEOTIDE SEQUENCE [LARGE SCALE GENOMIC DNA]</scope>
    <source>
        <strain evidence="3 4">MDB1-5</strain>
    </source>
</reference>
<dbReference type="Proteomes" id="UP000297604">
    <property type="component" value="Unassembled WGS sequence"/>
</dbReference>
<feature type="domain" description="HTH marR-type" evidence="2">
    <location>
        <begin position="56"/>
        <end position="156"/>
    </location>
</feature>
<evidence type="ECO:0000259" key="2">
    <source>
        <dbReference type="SMART" id="SM00347"/>
    </source>
</evidence>
<sequence length="188" mass="19508">MAEPRKSPLPAGAPSGAPTGAVQPLVGDNDIGLPYSGEIGTQLREFVVLSRAFERQVGQALAVNPTDLSAMEHLITAGSLTPSELSRRLDISTAATTLVVDRLVALGHARREAHTSDRRKVVVLPAAKSVEKAVGALMPVIGGVATVTRDLPAEEREVIAAFLSRVLDVYRGALAGGADGDGDTAPRS</sequence>
<proteinExistence type="predicted"/>
<dbReference type="InterPro" id="IPR039422">
    <property type="entry name" value="MarR/SlyA-like"/>
</dbReference>
<dbReference type="RefSeq" id="WP_134449804.1">
    <property type="nucleotide sequence ID" value="NZ_SOFS01000032.1"/>
</dbReference>
<dbReference type="SMART" id="SM00347">
    <property type="entry name" value="HTH_MARR"/>
    <property type="match status" value="1"/>
</dbReference>
<evidence type="ECO:0000256" key="1">
    <source>
        <dbReference type="SAM" id="MobiDB-lite"/>
    </source>
</evidence>
<comment type="caution">
    <text evidence="3">The sequence shown here is derived from an EMBL/GenBank/DDBJ whole genome shotgun (WGS) entry which is preliminary data.</text>
</comment>
<dbReference type="InterPro" id="IPR000835">
    <property type="entry name" value="HTH_MarR-typ"/>
</dbReference>
<evidence type="ECO:0000313" key="3">
    <source>
        <dbReference type="EMBL" id="TFC18580.1"/>
    </source>
</evidence>
<dbReference type="PRINTS" id="PR00598">
    <property type="entry name" value="HTHMARR"/>
</dbReference>
<name>A0ABY2IJZ7_9MICO</name>
<feature type="compositionally biased region" description="Low complexity" evidence="1">
    <location>
        <begin position="8"/>
        <end position="21"/>
    </location>
</feature>
<dbReference type="EMBL" id="SOFS01000032">
    <property type="protein sequence ID" value="TFC18580.1"/>
    <property type="molecule type" value="Genomic_DNA"/>
</dbReference>
<protein>
    <submittedName>
        <fullName evidence="3">MarR family transcriptional regulator</fullName>
    </submittedName>
</protein>
<dbReference type="InterPro" id="IPR036388">
    <property type="entry name" value="WH-like_DNA-bd_sf"/>
</dbReference>
<dbReference type="PANTHER" id="PTHR33164:SF106">
    <property type="entry name" value="TRANSCRIPTIONAL REGULATORY PROTEIN"/>
    <property type="match status" value="1"/>
</dbReference>
<dbReference type="Gene3D" id="1.10.10.10">
    <property type="entry name" value="Winged helix-like DNA-binding domain superfamily/Winged helix DNA-binding domain"/>
    <property type="match status" value="1"/>
</dbReference>
<dbReference type="InterPro" id="IPR036390">
    <property type="entry name" value="WH_DNA-bd_sf"/>
</dbReference>
<evidence type="ECO:0000313" key="4">
    <source>
        <dbReference type="Proteomes" id="UP000297604"/>
    </source>
</evidence>
<accession>A0ABY2IJZ7</accession>